<dbReference type="Pfam" id="PF02108">
    <property type="entry name" value="FliH"/>
    <property type="match status" value="1"/>
</dbReference>
<evidence type="ECO:0000256" key="2">
    <source>
        <dbReference type="ARBA" id="ARBA00004496"/>
    </source>
</evidence>
<evidence type="ECO:0000256" key="7">
    <source>
        <dbReference type="ARBA" id="ARBA00022795"/>
    </source>
</evidence>
<organism evidence="12 13">
    <name type="scientific">Saliniradius amylolyticus</name>
    <dbReference type="NCBI Taxonomy" id="2183582"/>
    <lineage>
        <taxon>Bacteria</taxon>
        <taxon>Pseudomonadati</taxon>
        <taxon>Pseudomonadota</taxon>
        <taxon>Gammaproteobacteria</taxon>
        <taxon>Alteromonadales</taxon>
        <taxon>Alteromonadaceae</taxon>
        <taxon>Saliniradius</taxon>
    </lineage>
</organism>
<keyword evidence="6" id="KW-0963">Cytoplasm</keyword>
<dbReference type="AlphaFoldDB" id="A0A2S2E4H7"/>
<keyword evidence="13" id="KW-1185">Reference proteome</keyword>
<dbReference type="GO" id="GO:0015031">
    <property type="term" value="P:protein transport"/>
    <property type="evidence" value="ECO:0007669"/>
    <property type="project" value="UniProtKB-KW"/>
</dbReference>
<evidence type="ECO:0000256" key="5">
    <source>
        <dbReference type="ARBA" id="ARBA00022448"/>
    </source>
</evidence>
<dbReference type="GO" id="GO:0044781">
    <property type="term" value="P:bacterial-type flagellum organization"/>
    <property type="evidence" value="ECO:0007669"/>
    <property type="project" value="UniProtKB-KW"/>
</dbReference>
<dbReference type="PANTHER" id="PTHR34982:SF1">
    <property type="entry name" value="FLAGELLAR ASSEMBLY PROTEIN FLIH"/>
    <property type="match status" value="1"/>
</dbReference>
<evidence type="ECO:0000256" key="9">
    <source>
        <dbReference type="ARBA" id="ARBA00023225"/>
    </source>
</evidence>
<dbReference type="GO" id="GO:0009288">
    <property type="term" value="C:bacterial-type flagellum"/>
    <property type="evidence" value="ECO:0007669"/>
    <property type="project" value="InterPro"/>
</dbReference>
<evidence type="ECO:0000313" key="12">
    <source>
        <dbReference type="EMBL" id="AWL12561.1"/>
    </source>
</evidence>
<comment type="similarity">
    <text evidence="3">Belongs to the FliH family.</text>
</comment>
<dbReference type="PANTHER" id="PTHR34982">
    <property type="entry name" value="YOP PROTEINS TRANSLOCATION PROTEIN L"/>
    <property type="match status" value="1"/>
</dbReference>
<accession>A0A2S2E4H7</accession>
<keyword evidence="12" id="KW-0282">Flagellum</keyword>
<keyword evidence="12" id="KW-0969">Cilium</keyword>
<proteinExistence type="inferred from homology"/>
<dbReference type="InterPro" id="IPR051472">
    <property type="entry name" value="T3SS_Stator/FliH"/>
</dbReference>
<keyword evidence="12" id="KW-0966">Cell projection</keyword>
<dbReference type="GO" id="GO:0005829">
    <property type="term" value="C:cytosol"/>
    <property type="evidence" value="ECO:0007669"/>
    <property type="project" value="TreeGrafter"/>
</dbReference>
<dbReference type="NCBIfam" id="NF004270">
    <property type="entry name" value="PRK05687.2-1"/>
    <property type="match status" value="1"/>
</dbReference>
<evidence type="ECO:0000313" key="13">
    <source>
        <dbReference type="Proteomes" id="UP000245728"/>
    </source>
</evidence>
<evidence type="ECO:0000256" key="10">
    <source>
        <dbReference type="SAM" id="MobiDB-lite"/>
    </source>
</evidence>
<keyword evidence="7" id="KW-1005">Bacterial flagellum biogenesis</keyword>
<dbReference type="GO" id="GO:0003774">
    <property type="term" value="F:cytoskeletal motor activity"/>
    <property type="evidence" value="ECO:0007669"/>
    <property type="project" value="InterPro"/>
</dbReference>
<dbReference type="PRINTS" id="PR01003">
    <property type="entry name" value="FLGFLIH"/>
</dbReference>
<feature type="domain" description="Flagellar assembly protein FliH/Type III secretion system HrpE" evidence="11">
    <location>
        <begin position="121"/>
        <end position="246"/>
    </location>
</feature>
<feature type="compositionally biased region" description="Basic and acidic residues" evidence="10">
    <location>
        <begin position="24"/>
        <end position="47"/>
    </location>
</feature>
<keyword evidence="9" id="KW-1006">Bacterial flagellum protein export</keyword>
<name>A0A2S2E4H7_9ALTE</name>
<evidence type="ECO:0000256" key="8">
    <source>
        <dbReference type="ARBA" id="ARBA00022927"/>
    </source>
</evidence>
<dbReference type="OrthoDB" id="8480773at2"/>
<protein>
    <recommendedName>
        <fullName evidence="4">Flagellar assembly protein FliH</fullName>
    </recommendedName>
</protein>
<comment type="subcellular location">
    <subcellularLocation>
        <location evidence="2">Cytoplasm</location>
    </subcellularLocation>
</comment>
<keyword evidence="8" id="KW-0653">Protein transport</keyword>
<sequence length="265" mass="30273">MSKPTFLTPEQEKEAKSWELPYVENEHKEPEDKTNALNKRSDWKYEPPEPEEELTLPTAEEIEAIRESAYQEGLELGKQEGVEKGHAEGLEKGLEEGRKQGHEEGFQQGYDTGKEQIDTLVERWQALTHELTEPVAKVDQELEQELVQLAVALARSVIRTELKVNHDIIRQALSDGLKALPIGEKQYQIRLHPDDAVLIQQHFDSEQLKENRWQLVETPDISPGGCDIVTDTNAVDVTIERRVRQVLDRFLLDNALPDVPDEDTL</sequence>
<evidence type="ECO:0000256" key="6">
    <source>
        <dbReference type="ARBA" id="ARBA00022490"/>
    </source>
</evidence>
<feature type="region of interest" description="Disordered" evidence="10">
    <location>
        <begin position="1"/>
        <end position="57"/>
    </location>
</feature>
<dbReference type="EMBL" id="CP029347">
    <property type="protein sequence ID" value="AWL12561.1"/>
    <property type="molecule type" value="Genomic_DNA"/>
</dbReference>
<evidence type="ECO:0000256" key="4">
    <source>
        <dbReference type="ARBA" id="ARBA00016507"/>
    </source>
</evidence>
<evidence type="ECO:0000256" key="1">
    <source>
        <dbReference type="ARBA" id="ARBA00003041"/>
    </source>
</evidence>
<evidence type="ECO:0000259" key="11">
    <source>
        <dbReference type="Pfam" id="PF02108"/>
    </source>
</evidence>
<keyword evidence="5" id="KW-0813">Transport</keyword>
<dbReference type="InterPro" id="IPR000563">
    <property type="entry name" value="Flag_FliH"/>
</dbReference>
<gene>
    <name evidence="12" type="ORF">HMF8227_02100</name>
</gene>
<comment type="function">
    <text evidence="1">Needed for flagellar regrowth and assembly.</text>
</comment>
<dbReference type="InterPro" id="IPR018035">
    <property type="entry name" value="Flagellar_FliH/T3SS_HrpE"/>
</dbReference>
<dbReference type="GO" id="GO:0071973">
    <property type="term" value="P:bacterial-type flagellum-dependent cell motility"/>
    <property type="evidence" value="ECO:0007669"/>
    <property type="project" value="InterPro"/>
</dbReference>
<dbReference type="Proteomes" id="UP000245728">
    <property type="component" value="Chromosome"/>
</dbReference>
<dbReference type="KEGG" id="salh:HMF8227_02100"/>
<dbReference type="RefSeq" id="WP_109340123.1">
    <property type="nucleotide sequence ID" value="NZ_CP029347.1"/>
</dbReference>
<evidence type="ECO:0000256" key="3">
    <source>
        <dbReference type="ARBA" id="ARBA00006602"/>
    </source>
</evidence>
<reference evidence="12 13" key="1">
    <citation type="submission" date="2018-05" db="EMBL/GenBank/DDBJ databases">
        <title>Salinimonas sp. HMF8227 Genome sequencing and assembly.</title>
        <authorList>
            <person name="Kang H."/>
            <person name="Kang J."/>
            <person name="Cha I."/>
            <person name="Kim H."/>
            <person name="Joh K."/>
        </authorList>
    </citation>
    <scope>NUCLEOTIDE SEQUENCE [LARGE SCALE GENOMIC DNA]</scope>
    <source>
        <strain evidence="12 13">HMF8227</strain>
    </source>
</reference>